<evidence type="ECO:0000256" key="4">
    <source>
        <dbReference type="ARBA" id="ARBA00022832"/>
    </source>
</evidence>
<evidence type="ECO:0000313" key="12">
    <source>
        <dbReference type="Proteomes" id="UP000027731"/>
    </source>
</evidence>
<evidence type="ECO:0000259" key="10">
    <source>
        <dbReference type="PROSITE" id="PS50968"/>
    </source>
</evidence>
<evidence type="ECO:0000256" key="1">
    <source>
        <dbReference type="ARBA" id="ARBA00005194"/>
    </source>
</evidence>
<evidence type="ECO:0000256" key="5">
    <source>
        <dbReference type="ARBA" id="ARBA00023098"/>
    </source>
</evidence>
<comment type="caution">
    <text evidence="11">The sequence shown here is derived from an EMBL/GenBank/DDBJ whole genome shotgun (WGS) entry which is preliminary data.</text>
</comment>
<dbReference type="Gene3D" id="2.40.50.100">
    <property type="match status" value="1"/>
</dbReference>
<dbReference type="InterPro" id="IPR001882">
    <property type="entry name" value="Biotin_BS"/>
</dbReference>
<protein>
    <recommendedName>
        <fullName evidence="2 8">Biotin carboxyl carrier protein of acetyl-CoA carboxylase</fullName>
    </recommendedName>
</protein>
<dbReference type="PANTHER" id="PTHR45266:SF3">
    <property type="entry name" value="OXALOACETATE DECARBOXYLASE ALPHA CHAIN"/>
    <property type="match status" value="1"/>
</dbReference>
<dbReference type="PRINTS" id="PR01071">
    <property type="entry name" value="ACOABIOTINCC"/>
</dbReference>
<keyword evidence="5 8" id="KW-0443">Lipid metabolism</keyword>
<dbReference type="PROSITE" id="PS00188">
    <property type="entry name" value="BIOTIN"/>
    <property type="match status" value="1"/>
</dbReference>
<dbReference type="FunFam" id="2.40.50.100:FF:000003">
    <property type="entry name" value="Acetyl-CoA carboxylase biotin carboxyl carrier protein"/>
    <property type="match status" value="1"/>
</dbReference>
<dbReference type="RefSeq" id="WP_035168644.1">
    <property type="nucleotide sequence ID" value="NZ_WJNC01000015.1"/>
</dbReference>
<organism evidence="11 12">
    <name type="scientific">Limosilactobacillus reuteri</name>
    <name type="common">Lactobacillus reuteri</name>
    <dbReference type="NCBI Taxonomy" id="1598"/>
    <lineage>
        <taxon>Bacteria</taxon>
        <taxon>Bacillati</taxon>
        <taxon>Bacillota</taxon>
        <taxon>Bacilli</taxon>
        <taxon>Lactobacillales</taxon>
        <taxon>Lactobacillaceae</taxon>
        <taxon>Limosilactobacillus</taxon>
    </lineage>
</organism>
<dbReference type="PATRIC" id="fig|1598.90.peg.679"/>
<comment type="pathway">
    <text evidence="1 8">Lipid metabolism; fatty acid biosynthesis.</text>
</comment>
<dbReference type="InterPro" id="IPR011053">
    <property type="entry name" value="Single_hybrid_motif"/>
</dbReference>
<dbReference type="UniPathway" id="UPA00094"/>
<evidence type="ECO:0000256" key="2">
    <source>
        <dbReference type="ARBA" id="ARBA00017562"/>
    </source>
</evidence>
<dbReference type="AlphaFoldDB" id="A0A073JPM6"/>
<comment type="function">
    <text evidence="8">This protein is a component of the acetyl coenzyme A carboxylase complex; first, biotin carboxylase catalyzes the carboxylation of the carrier protein and then the transcarboxylase transfers the carboxyl group to form malonyl-CoA.</text>
</comment>
<evidence type="ECO:0000256" key="7">
    <source>
        <dbReference type="ARBA" id="ARBA00023267"/>
    </source>
</evidence>
<name>A0A073JPM6_LIMRT</name>
<keyword evidence="7 8" id="KW-0092">Biotin</keyword>
<feature type="domain" description="Lipoyl-binding" evidence="10">
    <location>
        <begin position="69"/>
        <end position="145"/>
    </location>
</feature>
<dbReference type="InterPro" id="IPR050709">
    <property type="entry name" value="Biotin_Carboxyl_Carrier/Decarb"/>
</dbReference>
<dbReference type="Proteomes" id="UP000027731">
    <property type="component" value="Unassembled WGS sequence"/>
</dbReference>
<keyword evidence="4 8" id="KW-0276">Fatty acid metabolism</keyword>
<keyword evidence="3 8" id="KW-0444">Lipid biosynthesis</keyword>
<gene>
    <name evidence="11" type="ORF">LR3_06250</name>
</gene>
<dbReference type="InterPro" id="IPR000089">
    <property type="entry name" value="Biotin_lipoyl"/>
</dbReference>
<dbReference type="GO" id="GO:0009317">
    <property type="term" value="C:acetyl-CoA carboxylase complex"/>
    <property type="evidence" value="ECO:0007669"/>
    <property type="project" value="InterPro"/>
</dbReference>
<proteinExistence type="predicted"/>
<dbReference type="PANTHER" id="PTHR45266">
    <property type="entry name" value="OXALOACETATE DECARBOXYLASE ALPHA CHAIN"/>
    <property type="match status" value="1"/>
</dbReference>
<dbReference type="InterPro" id="IPR001249">
    <property type="entry name" value="AcCoA_biotinCC"/>
</dbReference>
<dbReference type="EMBL" id="JOSX01000013">
    <property type="protein sequence ID" value="KEK15395.1"/>
    <property type="molecule type" value="Genomic_DNA"/>
</dbReference>
<dbReference type="PROSITE" id="PS50968">
    <property type="entry name" value="BIOTINYL_LIPOYL"/>
    <property type="match status" value="1"/>
</dbReference>
<feature type="region of interest" description="Disordered" evidence="9">
    <location>
        <begin position="50"/>
        <end position="70"/>
    </location>
</feature>
<dbReference type="SUPFAM" id="SSF51230">
    <property type="entry name" value="Single hybrid motif"/>
    <property type="match status" value="1"/>
</dbReference>
<evidence type="ECO:0000256" key="3">
    <source>
        <dbReference type="ARBA" id="ARBA00022516"/>
    </source>
</evidence>
<evidence type="ECO:0000313" key="11">
    <source>
        <dbReference type="EMBL" id="KEK15395.1"/>
    </source>
</evidence>
<dbReference type="Pfam" id="PF00364">
    <property type="entry name" value="Biotin_lipoyl"/>
    <property type="match status" value="1"/>
</dbReference>
<dbReference type="GO" id="GO:0003989">
    <property type="term" value="F:acetyl-CoA carboxylase activity"/>
    <property type="evidence" value="ECO:0007669"/>
    <property type="project" value="InterPro"/>
</dbReference>
<evidence type="ECO:0000256" key="6">
    <source>
        <dbReference type="ARBA" id="ARBA00023160"/>
    </source>
</evidence>
<dbReference type="CDD" id="cd06850">
    <property type="entry name" value="biotinyl_domain"/>
    <property type="match status" value="1"/>
</dbReference>
<dbReference type="GO" id="GO:0006633">
    <property type="term" value="P:fatty acid biosynthetic process"/>
    <property type="evidence" value="ECO:0007669"/>
    <property type="project" value="UniProtKB-UniPathway"/>
</dbReference>
<evidence type="ECO:0000256" key="9">
    <source>
        <dbReference type="SAM" id="MobiDB-lite"/>
    </source>
</evidence>
<keyword evidence="6 8" id="KW-0275">Fatty acid biosynthesis</keyword>
<evidence type="ECO:0000256" key="8">
    <source>
        <dbReference type="RuleBase" id="RU364072"/>
    </source>
</evidence>
<accession>A0A073JPM6</accession>
<sequence length="151" mass="17216">MEFKEIQTLMQNFEDSDIRELEINQDSFQLYLSKNKQTYKHENLITTEKTEQTTSVKKKKANEQPTLPSQNITAPLVGTVYLQPTPDADPYVRSGDHVKKGDVVCVIEAMKMMTEIKSPFNGIVTSICVSNEELVEVEQPLFSVQEDKDND</sequence>
<reference evidence="11 12" key="1">
    <citation type="submission" date="2014-06" db="EMBL/GenBank/DDBJ databases">
        <title>Genetic determinant of reutericyclin biosynthesis of Lactobacillus reuteri.</title>
        <authorList>
            <person name="Lin X."/>
            <person name="Duar R."/>
            <person name="Walter J."/>
            <person name="Gaenzle M."/>
        </authorList>
    </citation>
    <scope>NUCLEOTIDE SEQUENCE [LARGE SCALE GENOMIC DNA]</scope>
    <source>
        <strain evidence="11 12">LTH2584</strain>
    </source>
</reference>